<comment type="caution">
    <text evidence="2">The sequence shown here is derived from an EMBL/GenBank/DDBJ whole genome shotgun (WGS) entry which is preliminary data.</text>
</comment>
<reference evidence="2" key="2">
    <citation type="submission" date="2021-04" db="EMBL/GenBank/DDBJ databases">
        <authorList>
            <person name="Liu J."/>
        </authorList>
    </citation>
    <scope>NUCLEOTIDE SEQUENCE</scope>
    <source>
        <strain evidence="2">BAD-6</strain>
    </source>
</reference>
<reference evidence="2" key="1">
    <citation type="submission" date="2021-04" db="EMBL/GenBank/DDBJ databases">
        <title>Sinoanaerobacter chloroacetimidivorans sp. nov., an obligate anaerobic bacterium isolated from anaerobic sludge.</title>
        <authorList>
            <person name="Bao Y."/>
        </authorList>
    </citation>
    <scope>NUCLEOTIDE SEQUENCE</scope>
    <source>
        <strain evidence="2">BAD-6</strain>
    </source>
</reference>
<accession>A0A8J8B0I4</accession>
<proteinExistence type="predicted"/>
<protein>
    <submittedName>
        <fullName evidence="2">Uncharacterized protein</fullName>
    </submittedName>
</protein>
<evidence type="ECO:0000256" key="1">
    <source>
        <dbReference type="SAM" id="Phobius"/>
    </source>
</evidence>
<dbReference type="EMBL" id="JAGSND010000001">
    <property type="protein sequence ID" value="MBR0596827.1"/>
    <property type="molecule type" value="Genomic_DNA"/>
</dbReference>
<name>A0A8J8B0I4_9FIRM</name>
<feature type="transmembrane region" description="Helical" evidence="1">
    <location>
        <begin position="6"/>
        <end position="33"/>
    </location>
</feature>
<organism evidence="2 3">
    <name type="scientific">Sinanaerobacter chloroacetimidivorans</name>
    <dbReference type="NCBI Taxonomy" id="2818044"/>
    <lineage>
        <taxon>Bacteria</taxon>
        <taxon>Bacillati</taxon>
        <taxon>Bacillota</taxon>
        <taxon>Clostridia</taxon>
        <taxon>Peptostreptococcales</taxon>
        <taxon>Anaerovoracaceae</taxon>
        <taxon>Sinanaerobacter</taxon>
    </lineage>
</organism>
<dbReference type="AlphaFoldDB" id="A0A8J8B0I4"/>
<sequence length="232" mass="27796">MADWDLYIYLMFTMLMILAVFLIKSNGSLAWSLKRRAYFRKEMAEQLKKYGKLLFPAGEWGRTPIGFFKRLIQTFKMQKYEKEIFEAVTFLRNMAVIGKGKTTSTDYVLEMLAEHRGLLQPVYLQMLSYLRVNQKSEAIEFFARRVSSKISRDFAWFLIQWDEINPQDLSENLFSFEKRMKEIRLTTQKHRDEIISDLIYFPVVLNIFVIFINFIYVAYFLDQKEMLQLFLP</sequence>
<feature type="transmembrane region" description="Helical" evidence="1">
    <location>
        <begin position="198"/>
        <end position="221"/>
    </location>
</feature>
<dbReference type="Proteomes" id="UP000675664">
    <property type="component" value="Unassembled WGS sequence"/>
</dbReference>
<evidence type="ECO:0000313" key="3">
    <source>
        <dbReference type="Proteomes" id="UP000675664"/>
    </source>
</evidence>
<dbReference type="RefSeq" id="WP_227016945.1">
    <property type="nucleotide sequence ID" value="NZ_JAGSND010000001.1"/>
</dbReference>
<keyword evidence="1" id="KW-0812">Transmembrane</keyword>
<keyword evidence="1" id="KW-1133">Transmembrane helix</keyword>
<gene>
    <name evidence="2" type="ORF">KCX82_02960</name>
</gene>
<evidence type="ECO:0000313" key="2">
    <source>
        <dbReference type="EMBL" id="MBR0596827.1"/>
    </source>
</evidence>
<keyword evidence="3" id="KW-1185">Reference proteome</keyword>
<keyword evidence="1" id="KW-0472">Membrane</keyword>